<accession>A0ABS0QQ46</accession>
<comment type="caution">
    <text evidence="2">The sequence shown here is derived from an EMBL/GenBank/DDBJ whole genome shotgun (WGS) entry which is preliminary data.</text>
</comment>
<dbReference type="EMBL" id="JAEDAQ010000007">
    <property type="protein sequence ID" value="MBH9580880.1"/>
    <property type="molecule type" value="Genomic_DNA"/>
</dbReference>
<feature type="region of interest" description="Disordered" evidence="1">
    <location>
        <begin position="167"/>
        <end position="187"/>
    </location>
</feature>
<dbReference type="Pfam" id="PF06199">
    <property type="entry name" value="Phage_tail_2"/>
    <property type="match status" value="1"/>
</dbReference>
<sequence>MADSNNTLLLLRECGAKVDADKVMFGTEFNLNHERDDDSESTLDGAYSVGGSSESTASWTAKLAVGDKLAEKIEDAMLDHVPYELWIADSKLVGSSDNVNKYWSRYVQGHFTKFEFKGEANSVNEYEVELKVYSRMQRGYATIPEKLDQLLTKNGYKFHDTLKSTPANDGLAIPQPVSEDTEDRVVM</sequence>
<name>A0ABS0QQ46_9STAP</name>
<dbReference type="InterPro" id="IPR022345">
    <property type="entry name" value="Phage_69_Orf23_MTP"/>
</dbReference>
<organism evidence="2 3">
    <name type="scientific">Staphylococcus felis</name>
    <dbReference type="NCBI Taxonomy" id="46127"/>
    <lineage>
        <taxon>Bacteria</taxon>
        <taxon>Bacillati</taxon>
        <taxon>Bacillota</taxon>
        <taxon>Bacilli</taxon>
        <taxon>Bacillales</taxon>
        <taxon>Staphylococcaceae</taxon>
        <taxon>Staphylococcus</taxon>
    </lineage>
</organism>
<dbReference type="PRINTS" id="PR01998">
    <property type="entry name" value="MTP2STAPHYLO"/>
</dbReference>
<evidence type="ECO:0000256" key="1">
    <source>
        <dbReference type="SAM" id="MobiDB-lite"/>
    </source>
</evidence>
<dbReference type="RefSeq" id="WP_198092691.1">
    <property type="nucleotide sequence ID" value="NZ_JAEDAQ010000007.1"/>
</dbReference>
<keyword evidence="3" id="KW-1185">Reference proteome</keyword>
<protein>
    <submittedName>
        <fullName evidence="2">Phage major tail protein, TP901-1 family</fullName>
    </submittedName>
</protein>
<gene>
    <name evidence="2" type="ORF">I9026_05785</name>
</gene>
<reference evidence="2 3" key="1">
    <citation type="submission" date="2020-12" db="EMBL/GenBank/DDBJ databases">
        <title>Genomic analysis of Staphylococcus felis from a cat with skin infection.</title>
        <authorList>
            <person name="Aslantas O."/>
            <person name="Keskin O."/>
            <person name="Buyukaltay K."/>
            <person name="Gullu Yucetepe A."/>
        </authorList>
    </citation>
    <scope>NUCLEOTIDE SEQUENCE [LARGE SCALE GENOMIC DNA]</scope>
    <source>
        <strain evidence="2 3">HARRANVET</strain>
    </source>
</reference>
<evidence type="ECO:0000313" key="2">
    <source>
        <dbReference type="EMBL" id="MBH9580880.1"/>
    </source>
</evidence>
<evidence type="ECO:0000313" key="3">
    <source>
        <dbReference type="Proteomes" id="UP000597038"/>
    </source>
</evidence>
<dbReference type="PRINTS" id="PR01997">
    <property type="entry name" value="MTP2FAMILY"/>
</dbReference>
<dbReference type="Proteomes" id="UP000597038">
    <property type="component" value="Unassembled WGS sequence"/>
</dbReference>
<proteinExistence type="predicted"/>
<dbReference type="InterPro" id="IPR011855">
    <property type="entry name" value="Phgtail_TP901_1"/>
</dbReference>